<evidence type="ECO:0000313" key="2">
    <source>
        <dbReference type="Proteomes" id="UP001357485"/>
    </source>
</evidence>
<name>A0ABR0LRV6_9PEZI</name>
<comment type="caution">
    <text evidence="1">The sequence shown here is derived from an EMBL/GenBank/DDBJ whole genome shotgun (WGS) entry which is preliminary data.</text>
</comment>
<accession>A0ABR0LRV6</accession>
<organism evidence="1 2">
    <name type="scientific">Cryomyces antarcticus</name>
    <dbReference type="NCBI Taxonomy" id="329879"/>
    <lineage>
        <taxon>Eukaryota</taxon>
        <taxon>Fungi</taxon>
        <taxon>Dikarya</taxon>
        <taxon>Ascomycota</taxon>
        <taxon>Pezizomycotina</taxon>
        <taxon>Dothideomycetes</taxon>
        <taxon>Dothideomycetes incertae sedis</taxon>
        <taxon>Cryomyces</taxon>
    </lineage>
</organism>
<gene>
    <name evidence="1" type="ORF">LTR16_001972</name>
</gene>
<evidence type="ECO:0000313" key="1">
    <source>
        <dbReference type="EMBL" id="KAK5201636.1"/>
    </source>
</evidence>
<proteinExistence type="predicted"/>
<reference evidence="1 2" key="1">
    <citation type="submission" date="2023-08" db="EMBL/GenBank/DDBJ databases">
        <title>Black Yeasts Isolated from many extreme environments.</title>
        <authorList>
            <person name="Coleine C."/>
            <person name="Stajich J.E."/>
            <person name="Selbmann L."/>
        </authorList>
    </citation>
    <scope>NUCLEOTIDE SEQUENCE [LARGE SCALE GENOMIC DNA]</scope>
    <source>
        <strain evidence="1 2">CCFEE 536</strain>
    </source>
</reference>
<feature type="non-terminal residue" evidence="1">
    <location>
        <position position="52"/>
    </location>
</feature>
<protein>
    <submittedName>
        <fullName evidence="1">Uncharacterized protein</fullName>
    </submittedName>
</protein>
<sequence length="52" mass="5596">MTTIVRPEVDEIGYAVAELADLDEKAAQAGLSSLAHGLGQSMERKRVPQFVP</sequence>
<keyword evidence="2" id="KW-1185">Reference proteome</keyword>
<dbReference type="Proteomes" id="UP001357485">
    <property type="component" value="Unassembled WGS sequence"/>
</dbReference>
<dbReference type="EMBL" id="JAVRRA010016545">
    <property type="protein sequence ID" value="KAK5201636.1"/>
    <property type="molecule type" value="Genomic_DNA"/>
</dbReference>